<reference evidence="2" key="1">
    <citation type="journal article" date="2014" name="Int. J. Syst. Evol. Microbiol.">
        <title>Complete genome sequence of Corynebacterium casei LMG S-19264T (=DSM 44701T), isolated from a smear-ripened cheese.</title>
        <authorList>
            <consortium name="US DOE Joint Genome Institute (JGI-PGF)"/>
            <person name="Walter F."/>
            <person name="Albersmeier A."/>
            <person name="Kalinowski J."/>
            <person name="Ruckert C."/>
        </authorList>
    </citation>
    <scope>NUCLEOTIDE SEQUENCE</scope>
    <source>
        <strain evidence="2">JCM 4234</strain>
    </source>
</reference>
<sequence>MSASPCLAGPAETRHTGGPGGERFAYRRFGRAGTTPLVTHPRLRGTMDHWDPKLPDLPAAEREVVVCDSHGLTASTGTPVGAIEEMAEGSLAFIRSLELTGLDVLGRSLGGTVAQGVALAAPGRVPRLMVAGSSAGGAPCLPAPPTRGRQTVGKPVNDDEDFLHLLFPEAEEARAAGLASLSRLGHRLKTSGAVIGPDAVRGQSQTIGTFKGFGERQEEFTLPALVALVANGAHGAHGAHGVMIHSYPAYAMSQRPPNAKVILPSDAGHGFPFRHPEDFAHEVSRFLP</sequence>
<dbReference type="PANTHER" id="PTHR43433:SF5">
    <property type="entry name" value="AB HYDROLASE-1 DOMAIN-CONTAINING PROTEIN"/>
    <property type="match status" value="1"/>
</dbReference>
<keyword evidence="3" id="KW-1185">Reference proteome</keyword>
<dbReference type="SUPFAM" id="SSF53474">
    <property type="entry name" value="alpha/beta-Hydrolases"/>
    <property type="match status" value="1"/>
</dbReference>
<evidence type="ECO:0000313" key="2">
    <source>
        <dbReference type="EMBL" id="GGS55375.1"/>
    </source>
</evidence>
<gene>
    <name evidence="2" type="ORF">GCM10010238_50910</name>
</gene>
<dbReference type="GO" id="GO:0016787">
    <property type="term" value="F:hydrolase activity"/>
    <property type="evidence" value="ECO:0007669"/>
    <property type="project" value="UniProtKB-KW"/>
</dbReference>
<organism evidence="2 3">
    <name type="scientific">Streptomyces griseoviridis</name>
    <dbReference type="NCBI Taxonomy" id="45398"/>
    <lineage>
        <taxon>Bacteria</taxon>
        <taxon>Bacillati</taxon>
        <taxon>Actinomycetota</taxon>
        <taxon>Actinomycetes</taxon>
        <taxon>Kitasatosporales</taxon>
        <taxon>Streptomycetaceae</taxon>
        <taxon>Streptomyces</taxon>
    </lineage>
</organism>
<accession>A0A918LJ51</accession>
<dbReference type="AlphaFoldDB" id="A0A918LJ51"/>
<dbReference type="InterPro" id="IPR029058">
    <property type="entry name" value="AB_hydrolase_fold"/>
</dbReference>
<comment type="caution">
    <text evidence="2">The sequence shown here is derived from an EMBL/GenBank/DDBJ whole genome shotgun (WGS) entry which is preliminary data.</text>
</comment>
<name>A0A918LJ51_STRGD</name>
<keyword evidence="2" id="KW-0378">Hydrolase</keyword>
<dbReference type="InterPro" id="IPR050471">
    <property type="entry name" value="AB_hydrolase"/>
</dbReference>
<evidence type="ECO:0000313" key="3">
    <source>
        <dbReference type="Proteomes" id="UP000653493"/>
    </source>
</evidence>
<reference evidence="2" key="2">
    <citation type="submission" date="2020-09" db="EMBL/GenBank/DDBJ databases">
        <authorList>
            <person name="Sun Q."/>
            <person name="Ohkuma M."/>
        </authorList>
    </citation>
    <scope>NUCLEOTIDE SEQUENCE</scope>
    <source>
        <strain evidence="2">JCM 4234</strain>
    </source>
</reference>
<dbReference type="EMBL" id="BMSL01000019">
    <property type="protein sequence ID" value="GGS55375.1"/>
    <property type="molecule type" value="Genomic_DNA"/>
</dbReference>
<feature type="region of interest" description="Disordered" evidence="1">
    <location>
        <begin position="1"/>
        <end position="21"/>
    </location>
</feature>
<protein>
    <submittedName>
        <fullName evidence="2">Alpha/beta hydrolase</fullName>
    </submittedName>
</protein>
<proteinExistence type="predicted"/>
<dbReference type="PANTHER" id="PTHR43433">
    <property type="entry name" value="HYDROLASE, ALPHA/BETA FOLD FAMILY PROTEIN"/>
    <property type="match status" value="1"/>
</dbReference>
<dbReference type="Gene3D" id="3.40.50.1820">
    <property type="entry name" value="alpha/beta hydrolase"/>
    <property type="match status" value="1"/>
</dbReference>
<evidence type="ECO:0000256" key="1">
    <source>
        <dbReference type="SAM" id="MobiDB-lite"/>
    </source>
</evidence>
<dbReference type="Proteomes" id="UP000653493">
    <property type="component" value="Unassembled WGS sequence"/>
</dbReference>